<proteinExistence type="predicted"/>
<feature type="signal peptide" evidence="1">
    <location>
        <begin position="1"/>
        <end position="22"/>
    </location>
</feature>
<keyword evidence="1" id="KW-0732">Signal</keyword>
<accession>A0A6G7VMC4</accession>
<dbReference type="Proteomes" id="UP000500791">
    <property type="component" value="Chromosome"/>
</dbReference>
<sequence>MTGRLILLSGLAALAFALPACNREVEEPEVVFVDPRVARIDRLDIGRSPGGWIVTAHVRDQRGMVEALTFDEVDSQAGVKVYDLVRTDTERLAPGLGDLSSQTGVAAIFIRDAELVGVTTIEVRAEGGSSIVVVPQRAIVE</sequence>
<evidence type="ECO:0000313" key="2">
    <source>
        <dbReference type="EMBL" id="QIK41060.1"/>
    </source>
</evidence>
<dbReference type="AlphaFoldDB" id="A0A6G7VMC4"/>
<dbReference type="EMBL" id="CP049811">
    <property type="protein sequence ID" value="QIK41060.1"/>
    <property type="molecule type" value="Genomic_DNA"/>
</dbReference>
<evidence type="ECO:0000313" key="3">
    <source>
        <dbReference type="Proteomes" id="UP000500791"/>
    </source>
</evidence>
<organism evidence="2 3">
    <name type="scientific">Pontivivens nitratireducens</name>
    <dbReference type="NCBI Taxonomy" id="2758038"/>
    <lineage>
        <taxon>Bacteria</taxon>
        <taxon>Pseudomonadati</taxon>
        <taxon>Pseudomonadota</taxon>
        <taxon>Alphaproteobacteria</taxon>
        <taxon>Rhodobacterales</taxon>
        <taxon>Paracoccaceae</taxon>
        <taxon>Pontivivens</taxon>
    </lineage>
</organism>
<gene>
    <name evidence="2" type="ORF">G8E03_09930</name>
</gene>
<dbReference type="RefSeq" id="WP_166191173.1">
    <property type="nucleotide sequence ID" value="NZ_CP049811.1"/>
</dbReference>
<feature type="chain" id="PRO_5026332659" evidence="1">
    <location>
        <begin position="23"/>
        <end position="141"/>
    </location>
</feature>
<reference evidence="2 3" key="1">
    <citation type="submission" date="2020-03" db="EMBL/GenBank/DDBJ databases">
        <title>Complete genome sequence of Monaibacterium sp. ALG8 with diverse plasmids.</title>
        <authorList>
            <person name="Sun C."/>
        </authorList>
    </citation>
    <scope>NUCLEOTIDE SEQUENCE [LARGE SCALE GENOMIC DNA]</scope>
    <source>
        <strain evidence="2 3">ALG8</strain>
    </source>
</reference>
<name>A0A6G7VMC4_9RHOB</name>
<evidence type="ECO:0000256" key="1">
    <source>
        <dbReference type="SAM" id="SignalP"/>
    </source>
</evidence>
<protein>
    <submittedName>
        <fullName evidence="2">Uncharacterized protein</fullName>
    </submittedName>
</protein>
<keyword evidence="3" id="KW-1185">Reference proteome</keyword>
<dbReference type="KEGG" id="mon:G8E03_09930"/>